<accession>A0A6J5Z1T9</accession>
<dbReference type="InterPro" id="IPR001608">
    <property type="entry name" value="Ala_racemase_N"/>
</dbReference>
<feature type="domain" description="D-serine dehydratase-like" evidence="3">
    <location>
        <begin position="260"/>
        <end position="361"/>
    </location>
</feature>
<name>A0A6J5Z1T9_9ZZZZ</name>
<sequence>MLPSGEFELKSFIDTPSLVLDIDIFKSNVKEMLKICSENGVSLQPHAKTHRTPELGLLQQELGCDGLCVAKVGEAEGFAKAGVKKITIAYPVLGESKVKRARELSTSIDLTLAVDSVVGAESIGHIFDEHSQVCPVLLIIDSGLGRDGVRPEDAPVIASAINAVPGVKVVGVMTHEGVVYRAPDHDSMVADARKNSEMMVSVARAITSAGVDCARVSMGASASARIAPTVTGVSQIRPGIFAFNDLGQVALGNATPETCAVRVLATVVSHPTPESAVIDAGSKSLSADLLPAKEHRGEYPGHGLILGKLGWIIEALSEEHGMLRWVGEGSPKELNIGEQVQIIPNHVCTAFSSLNESVVISKGEVVNRWRTFAPGASR</sequence>
<dbReference type="Pfam" id="PF01168">
    <property type="entry name" value="Ala_racemase_N"/>
    <property type="match status" value="1"/>
</dbReference>
<dbReference type="PANTHER" id="PTHR28004:SF2">
    <property type="entry name" value="D-SERINE DEHYDRATASE"/>
    <property type="match status" value="1"/>
</dbReference>
<evidence type="ECO:0000256" key="1">
    <source>
        <dbReference type="ARBA" id="ARBA00005323"/>
    </source>
</evidence>
<dbReference type="InterPro" id="IPR029066">
    <property type="entry name" value="PLP-binding_barrel"/>
</dbReference>
<dbReference type="InterPro" id="IPR026956">
    <property type="entry name" value="D-ser_dehydrat-like_dom"/>
</dbReference>
<dbReference type="AlphaFoldDB" id="A0A6J5Z1T9"/>
<protein>
    <submittedName>
        <fullName evidence="4">Unannotated protein</fullName>
    </submittedName>
</protein>
<dbReference type="Pfam" id="PF14031">
    <property type="entry name" value="D-ser_dehydrat"/>
    <property type="match status" value="1"/>
</dbReference>
<dbReference type="GO" id="GO:0036088">
    <property type="term" value="P:D-serine catabolic process"/>
    <property type="evidence" value="ECO:0007669"/>
    <property type="project" value="TreeGrafter"/>
</dbReference>
<comment type="similarity">
    <text evidence="1">Belongs to the DSD1 family.</text>
</comment>
<gene>
    <name evidence="4" type="ORF">UFOPK3820_00617</name>
</gene>
<dbReference type="Gene3D" id="2.40.37.20">
    <property type="entry name" value="D-serine dehydratase-like domain"/>
    <property type="match status" value="1"/>
</dbReference>
<dbReference type="GO" id="GO:0008721">
    <property type="term" value="F:D-serine ammonia-lyase activity"/>
    <property type="evidence" value="ECO:0007669"/>
    <property type="project" value="TreeGrafter"/>
</dbReference>
<dbReference type="EMBL" id="CAESAB010000018">
    <property type="protein sequence ID" value="CAB4336591.1"/>
    <property type="molecule type" value="Genomic_DNA"/>
</dbReference>
<reference evidence="4" key="1">
    <citation type="submission" date="2020-05" db="EMBL/GenBank/DDBJ databases">
        <authorList>
            <person name="Chiriac C."/>
            <person name="Salcher M."/>
            <person name="Ghai R."/>
            <person name="Kavagutti S V."/>
        </authorList>
    </citation>
    <scope>NUCLEOTIDE SEQUENCE</scope>
</reference>
<dbReference type="Gene3D" id="3.20.20.10">
    <property type="entry name" value="Alanine racemase"/>
    <property type="match status" value="1"/>
</dbReference>
<dbReference type="PANTHER" id="PTHR28004">
    <property type="entry name" value="ZGC:162816-RELATED"/>
    <property type="match status" value="1"/>
</dbReference>
<organism evidence="4">
    <name type="scientific">freshwater metagenome</name>
    <dbReference type="NCBI Taxonomy" id="449393"/>
    <lineage>
        <taxon>unclassified sequences</taxon>
        <taxon>metagenomes</taxon>
        <taxon>ecological metagenomes</taxon>
    </lineage>
</organism>
<evidence type="ECO:0000256" key="2">
    <source>
        <dbReference type="ARBA" id="ARBA00023239"/>
    </source>
</evidence>
<proteinExistence type="inferred from homology"/>
<dbReference type="InterPro" id="IPR051466">
    <property type="entry name" value="D-amino_acid_metab_enzyme"/>
</dbReference>
<keyword evidence="2" id="KW-0456">Lyase</keyword>
<evidence type="ECO:0000259" key="3">
    <source>
        <dbReference type="SMART" id="SM01119"/>
    </source>
</evidence>
<evidence type="ECO:0000313" key="4">
    <source>
        <dbReference type="EMBL" id="CAB4336591.1"/>
    </source>
</evidence>
<dbReference type="InterPro" id="IPR042208">
    <property type="entry name" value="D-ser_dehydrat-like_sf"/>
</dbReference>
<dbReference type="SUPFAM" id="SSF51419">
    <property type="entry name" value="PLP-binding barrel"/>
    <property type="match status" value="1"/>
</dbReference>
<dbReference type="SMART" id="SM01119">
    <property type="entry name" value="D-ser_dehydrat"/>
    <property type="match status" value="1"/>
</dbReference>